<proteinExistence type="predicted"/>
<dbReference type="Proteomes" id="UP000182740">
    <property type="component" value="Unassembled WGS sequence"/>
</dbReference>
<organism evidence="7 8">
    <name type="scientific">Amycolatopsis australiensis</name>
    <dbReference type="NCBI Taxonomy" id="546364"/>
    <lineage>
        <taxon>Bacteria</taxon>
        <taxon>Bacillati</taxon>
        <taxon>Actinomycetota</taxon>
        <taxon>Actinomycetes</taxon>
        <taxon>Pseudonocardiales</taxon>
        <taxon>Pseudonocardiaceae</taxon>
        <taxon>Amycolatopsis</taxon>
    </lineage>
</organism>
<dbReference type="InterPro" id="IPR036271">
    <property type="entry name" value="Tet_transcr_reg_TetR-rel_C_sf"/>
</dbReference>
<keyword evidence="2" id="KW-0805">Transcription regulation</keyword>
<dbReference type="InterPro" id="IPR001647">
    <property type="entry name" value="HTH_TetR"/>
</dbReference>
<evidence type="ECO:0000259" key="6">
    <source>
        <dbReference type="PROSITE" id="PS50977"/>
    </source>
</evidence>
<dbReference type="RefSeq" id="WP_072475417.1">
    <property type="nucleotide sequence ID" value="NZ_FPJG01000006.1"/>
</dbReference>
<dbReference type="PROSITE" id="PS01081">
    <property type="entry name" value="HTH_TETR_1"/>
    <property type="match status" value="1"/>
</dbReference>
<dbReference type="Pfam" id="PF13977">
    <property type="entry name" value="TetR_C_6"/>
    <property type="match status" value="1"/>
</dbReference>
<evidence type="ECO:0000313" key="8">
    <source>
        <dbReference type="Proteomes" id="UP000182740"/>
    </source>
</evidence>
<keyword evidence="4" id="KW-0804">Transcription</keyword>
<keyword evidence="3 5" id="KW-0238">DNA-binding</keyword>
<dbReference type="SUPFAM" id="SSF46689">
    <property type="entry name" value="Homeodomain-like"/>
    <property type="match status" value="1"/>
</dbReference>
<dbReference type="EMBL" id="FPJG01000006">
    <property type="protein sequence ID" value="SFW54540.1"/>
    <property type="molecule type" value="Genomic_DNA"/>
</dbReference>
<dbReference type="PRINTS" id="PR00455">
    <property type="entry name" value="HTHTETR"/>
</dbReference>
<dbReference type="GO" id="GO:0000976">
    <property type="term" value="F:transcription cis-regulatory region binding"/>
    <property type="evidence" value="ECO:0007669"/>
    <property type="project" value="TreeGrafter"/>
</dbReference>
<dbReference type="Pfam" id="PF00440">
    <property type="entry name" value="TetR_N"/>
    <property type="match status" value="1"/>
</dbReference>
<dbReference type="PANTHER" id="PTHR30055">
    <property type="entry name" value="HTH-TYPE TRANSCRIPTIONAL REGULATOR RUTR"/>
    <property type="match status" value="1"/>
</dbReference>
<evidence type="ECO:0000256" key="1">
    <source>
        <dbReference type="ARBA" id="ARBA00022491"/>
    </source>
</evidence>
<evidence type="ECO:0000256" key="4">
    <source>
        <dbReference type="ARBA" id="ARBA00023163"/>
    </source>
</evidence>
<dbReference type="PROSITE" id="PS50977">
    <property type="entry name" value="HTH_TETR_2"/>
    <property type="match status" value="1"/>
</dbReference>
<sequence>MRTVDPAKHAAKRAAIVDAAVGCFAEKGFERTTTADLCRAAGISSGSLFHYFPNKRAVFTAIFTGDARETAGRLAAAAEAADPLAALLDVVNELAGQVAHPAVVRLVLEAAAQAARDDEFAELIQRNDRALRDGLAVLVERAAEAGLIDPGLTPRAAAGWVAGLIDAMISRAGLDPDLDLAAEQAILRTILIRFLRPVSPAAGG</sequence>
<dbReference type="GO" id="GO:0003700">
    <property type="term" value="F:DNA-binding transcription factor activity"/>
    <property type="evidence" value="ECO:0007669"/>
    <property type="project" value="TreeGrafter"/>
</dbReference>
<dbReference type="SUPFAM" id="SSF48498">
    <property type="entry name" value="Tetracyclin repressor-like, C-terminal domain"/>
    <property type="match status" value="1"/>
</dbReference>
<gene>
    <name evidence="7" type="ORF">SAMN04489730_1332</name>
</gene>
<dbReference type="Gene3D" id="1.10.357.10">
    <property type="entry name" value="Tetracycline Repressor, domain 2"/>
    <property type="match status" value="1"/>
</dbReference>
<evidence type="ECO:0000313" key="7">
    <source>
        <dbReference type="EMBL" id="SFW54540.1"/>
    </source>
</evidence>
<evidence type="ECO:0000256" key="2">
    <source>
        <dbReference type="ARBA" id="ARBA00023015"/>
    </source>
</evidence>
<dbReference type="AlphaFoldDB" id="A0A1K1Q451"/>
<dbReference type="InterPro" id="IPR039538">
    <property type="entry name" value="BetI_C"/>
</dbReference>
<evidence type="ECO:0000256" key="5">
    <source>
        <dbReference type="PROSITE-ProRule" id="PRU00335"/>
    </source>
</evidence>
<keyword evidence="1" id="KW-0678">Repressor</keyword>
<reference evidence="8" key="1">
    <citation type="submission" date="2016-11" db="EMBL/GenBank/DDBJ databases">
        <authorList>
            <person name="Varghese N."/>
            <person name="Submissions S."/>
        </authorList>
    </citation>
    <scope>NUCLEOTIDE SEQUENCE [LARGE SCALE GENOMIC DNA]</scope>
    <source>
        <strain evidence="8">DSM 44671</strain>
    </source>
</reference>
<dbReference type="OrthoDB" id="5242390at2"/>
<evidence type="ECO:0000256" key="3">
    <source>
        <dbReference type="ARBA" id="ARBA00023125"/>
    </source>
</evidence>
<accession>A0A1K1Q451</accession>
<keyword evidence="8" id="KW-1185">Reference proteome</keyword>
<name>A0A1K1Q451_9PSEU</name>
<protein>
    <submittedName>
        <fullName evidence="7">DNA-binding transcriptional regulator, AcrR family</fullName>
    </submittedName>
</protein>
<dbReference type="InterPro" id="IPR023772">
    <property type="entry name" value="DNA-bd_HTH_TetR-type_CS"/>
</dbReference>
<dbReference type="InterPro" id="IPR050109">
    <property type="entry name" value="HTH-type_TetR-like_transc_reg"/>
</dbReference>
<feature type="domain" description="HTH tetR-type" evidence="6">
    <location>
        <begin position="10"/>
        <end position="70"/>
    </location>
</feature>
<dbReference type="PANTHER" id="PTHR30055:SF226">
    <property type="entry name" value="HTH-TYPE TRANSCRIPTIONAL REGULATOR PKSA"/>
    <property type="match status" value="1"/>
</dbReference>
<dbReference type="InterPro" id="IPR009057">
    <property type="entry name" value="Homeodomain-like_sf"/>
</dbReference>
<dbReference type="STRING" id="546364.SAMN04489730_1332"/>
<feature type="DNA-binding region" description="H-T-H motif" evidence="5">
    <location>
        <begin position="33"/>
        <end position="52"/>
    </location>
</feature>